<dbReference type="Proteomes" id="UP000199008">
    <property type="component" value="Unassembled WGS sequence"/>
</dbReference>
<dbReference type="Pfam" id="PF01588">
    <property type="entry name" value="tRNA_bind"/>
    <property type="match status" value="1"/>
</dbReference>
<proteinExistence type="predicted"/>
<accession>A0A1G9DXE1</accession>
<evidence type="ECO:0000259" key="4">
    <source>
        <dbReference type="PROSITE" id="PS50886"/>
    </source>
</evidence>
<dbReference type="FunFam" id="2.40.50.140:FF:000045">
    <property type="entry name" value="Phenylalanine--tRNA ligase beta subunit"/>
    <property type="match status" value="1"/>
</dbReference>
<evidence type="ECO:0000256" key="2">
    <source>
        <dbReference type="ARBA" id="ARBA00022884"/>
    </source>
</evidence>
<keyword evidence="1 3" id="KW-0820">tRNA-binding</keyword>
<dbReference type="STRING" id="576118.SAMN05216216_10712"/>
<dbReference type="OrthoDB" id="9805455at2"/>
<dbReference type="Pfam" id="PF14794">
    <property type="entry name" value="DUF4479"/>
    <property type="match status" value="1"/>
</dbReference>
<dbReference type="InterPro" id="IPR012340">
    <property type="entry name" value="NA-bd_OB-fold"/>
</dbReference>
<keyword evidence="6" id="KW-1185">Reference proteome</keyword>
<dbReference type="GO" id="GO:0000049">
    <property type="term" value="F:tRNA binding"/>
    <property type="evidence" value="ECO:0007669"/>
    <property type="project" value="UniProtKB-UniRule"/>
</dbReference>
<dbReference type="InterPro" id="IPR037154">
    <property type="entry name" value="YtpR-like_sf"/>
</dbReference>
<reference evidence="6" key="1">
    <citation type="submission" date="2016-10" db="EMBL/GenBank/DDBJ databases">
        <authorList>
            <person name="Varghese N."/>
            <person name="Submissions S."/>
        </authorList>
    </citation>
    <scope>NUCLEOTIDE SEQUENCE [LARGE SCALE GENOMIC DNA]</scope>
    <source>
        <strain evidence="6">CGMCC 1.8895</strain>
    </source>
</reference>
<sequence length="197" mass="21428">MKLTYNNAYVGDVLLVSLRSPKTPSYTHHDGVTVIKENDEIIGLNIFNASGKFELEEDVVNITPTKAHLEKINEILTGAGEEKIEADLSPKFVVGYVSEKSQHPDADKLNVCQVDVGDDNLKIVCGAPNVDAGQKVVVAKVGAWMPDGMYIKPSKLRGVESNGMICSKKELNLEDDGIDGIYVLSDDYEVGQSFAVN</sequence>
<feature type="domain" description="TRNA-binding" evidence="4">
    <location>
        <begin position="86"/>
        <end position="195"/>
    </location>
</feature>
<dbReference type="AlphaFoldDB" id="A0A1G9DXE1"/>
<evidence type="ECO:0000256" key="3">
    <source>
        <dbReference type="PROSITE-ProRule" id="PRU00209"/>
    </source>
</evidence>
<dbReference type="InterPro" id="IPR033714">
    <property type="entry name" value="tRNA_bind_bactPheRS"/>
</dbReference>
<dbReference type="Gene3D" id="2.40.50.140">
    <property type="entry name" value="Nucleic acid-binding proteins"/>
    <property type="match status" value="1"/>
</dbReference>
<dbReference type="CDD" id="cd02796">
    <property type="entry name" value="tRNA_bind_bactPheRS"/>
    <property type="match status" value="1"/>
</dbReference>
<dbReference type="NCBIfam" id="NF045760">
    <property type="entry name" value="YtpR"/>
    <property type="match status" value="1"/>
</dbReference>
<evidence type="ECO:0000313" key="5">
    <source>
        <dbReference type="EMBL" id="SDK68536.1"/>
    </source>
</evidence>
<dbReference type="PROSITE" id="PS50886">
    <property type="entry name" value="TRBD"/>
    <property type="match status" value="1"/>
</dbReference>
<dbReference type="InterPro" id="IPR027855">
    <property type="entry name" value="DUF4479"/>
</dbReference>
<dbReference type="Gene3D" id="3.30.1940.10">
    <property type="entry name" value="YtpR-like"/>
    <property type="match status" value="1"/>
</dbReference>
<dbReference type="RefSeq" id="WP_092985568.1">
    <property type="nucleotide sequence ID" value="NZ_FNFY01000007.1"/>
</dbReference>
<dbReference type="InterPro" id="IPR002547">
    <property type="entry name" value="tRNA-bd_dom"/>
</dbReference>
<dbReference type="EMBL" id="FNFY01000007">
    <property type="protein sequence ID" value="SDK68536.1"/>
    <property type="molecule type" value="Genomic_DNA"/>
</dbReference>
<keyword evidence="2 3" id="KW-0694">RNA-binding</keyword>
<gene>
    <name evidence="5" type="ORF">SAMN05216216_10712</name>
</gene>
<protein>
    <submittedName>
        <fullName evidence="5">tRNA-binding protein</fullName>
    </submittedName>
</protein>
<organism evidence="5 6">
    <name type="scientific">Lacicoccus qingdaonensis</name>
    <dbReference type="NCBI Taxonomy" id="576118"/>
    <lineage>
        <taxon>Bacteria</taxon>
        <taxon>Bacillati</taxon>
        <taxon>Bacillota</taxon>
        <taxon>Bacilli</taxon>
        <taxon>Bacillales</taxon>
        <taxon>Salinicoccaceae</taxon>
        <taxon>Lacicoccus</taxon>
    </lineage>
</organism>
<name>A0A1G9DXE1_9BACL</name>
<evidence type="ECO:0000313" key="6">
    <source>
        <dbReference type="Proteomes" id="UP000199008"/>
    </source>
</evidence>
<evidence type="ECO:0000256" key="1">
    <source>
        <dbReference type="ARBA" id="ARBA00022555"/>
    </source>
</evidence>
<dbReference type="SUPFAM" id="SSF50249">
    <property type="entry name" value="Nucleic acid-binding proteins"/>
    <property type="match status" value="1"/>
</dbReference>